<dbReference type="PANTHER" id="PTHR30386:SF27">
    <property type="entry name" value="MEMBRANE FUSION PROTEIN (MFP) FAMILY PROTEIN"/>
    <property type="match status" value="1"/>
</dbReference>
<dbReference type="Gene3D" id="2.40.50.100">
    <property type="match status" value="1"/>
</dbReference>
<evidence type="ECO:0000256" key="8">
    <source>
        <dbReference type="ARBA" id="ARBA00023136"/>
    </source>
</evidence>
<dbReference type="Gene3D" id="1.10.287.470">
    <property type="entry name" value="Helix hairpin bin"/>
    <property type="match status" value="1"/>
</dbReference>
<gene>
    <name evidence="12" type="ORF">QFW77_04720</name>
</gene>
<dbReference type="SUPFAM" id="SSF111369">
    <property type="entry name" value="HlyD-like secretion proteins"/>
    <property type="match status" value="1"/>
</dbReference>
<sequence>MLEGLRRHWEVLRESLRLERDQCDTRRPAAEPEFLPAALEILESPPNPAGRAVLWALIAFLLIAMVWACLGKVDMVAAASGKVTPRGSVKTIQPSDYGVVRAIHVVEGQSVAAGQPLVELDPTVSKAEVEQARQALATAELDVARTRALVDYATGKGNTFIAPPTAPADVAGIQGALVSAKIREYETSRAALRQEVAQRQGDVGMVFAEVAKLEEQLPMVTDQHARLEALSRDNYVPRMQVSEVRERLVGMRQDLAIRREESVKSRAGERAAGEQLARTESEFLREALDALIEAEAARALRAEELKKAAERAGRTVLNAPVAGVVQQLQIHTVGGVVKPADPLMVVVPNEGELVVDAMVPNKDAGFVHAGQAVEVKFEAYPFTRYGVVEGVVEHVGRDAVQTEKDGLLYPARVRLKQAWIDIGGKRTALAPGLAATAEIKTGDRRIIEYLLSPLSRRLQEAGRER</sequence>
<dbReference type="EMBL" id="JARXRM010000019">
    <property type="protein sequence ID" value="MDH5822293.1"/>
    <property type="molecule type" value="Genomic_DNA"/>
</dbReference>
<reference evidence="12 13" key="1">
    <citation type="submission" date="2023-04" db="EMBL/GenBank/DDBJ databases">
        <title>Luteimonas endophyticus RD2P54.</title>
        <authorList>
            <person name="Sun J.-Q."/>
        </authorList>
    </citation>
    <scope>NUCLEOTIDE SEQUENCE [LARGE SCALE GENOMIC DNA]</scope>
    <source>
        <strain evidence="12 13">RD2P54</strain>
    </source>
</reference>
<keyword evidence="13" id="KW-1185">Reference proteome</keyword>
<dbReference type="InterPro" id="IPR050739">
    <property type="entry name" value="MFP"/>
</dbReference>
<evidence type="ECO:0000313" key="12">
    <source>
        <dbReference type="EMBL" id="MDH5822293.1"/>
    </source>
</evidence>
<feature type="transmembrane region" description="Helical" evidence="9">
    <location>
        <begin position="52"/>
        <end position="70"/>
    </location>
</feature>
<comment type="caution">
    <text evidence="12">The sequence shown here is derived from an EMBL/GenBank/DDBJ whole genome shotgun (WGS) entry which is preliminary data.</text>
</comment>
<dbReference type="InterPro" id="IPR058781">
    <property type="entry name" value="HH_AprE-like"/>
</dbReference>
<dbReference type="InterPro" id="IPR006144">
    <property type="entry name" value="Secretion_HlyD_CS"/>
</dbReference>
<feature type="domain" description="AprE-like long alpha-helical hairpin" evidence="10">
    <location>
        <begin position="125"/>
        <end position="310"/>
    </location>
</feature>
<feature type="domain" description="AprE-like beta-barrel" evidence="11">
    <location>
        <begin position="353"/>
        <end position="442"/>
    </location>
</feature>
<keyword evidence="4 9" id="KW-1003">Cell membrane</keyword>
<dbReference type="PANTHER" id="PTHR30386">
    <property type="entry name" value="MEMBRANE FUSION SUBUNIT OF EMRAB-TOLC MULTIDRUG EFFLUX PUMP"/>
    <property type="match status" value="1"/>
</dbReference>
<accession>A0ABT6J7X0</accession>
<comment type="similarity">
    <text evidence="2 9">Belongs to the membrane fusion protein (MFP) (TC 8.A.1) family.</text>
</comment>
<dbReference type="Pfam" id="PF25994">
    <property type="entry name" value="HH_AprE"/>
    <property type="match status" value="1"/>
</dbReference>
<evidence type="ECO:0000313" key="13">
    <source>
        <dbReference type="Proteomes" id="UP001156940"/>
    </source>
</evidence>
<dbReference type="Proteomes" id="UP001156940">
    <property type="component" value="Unassembled WGS sequence"/>
</dbReference>
<organism evidence="12 13">
    <name type="scientific">Luteimonas endophytica</name>
    <dbReference type="NCBI Taxonomy" id="3042023"/>
    <lineage>
        <taxon>Bacteria</taxon>
        <taxon>Pseudomonadati</taxon>
        <taxon>Pseudomonadota</taxon>
        <taxon>Gammaproteobacteria</taxon>
        <taxon>Lysobacterales</taxon>
        <taxon>Lysobacteraceae</taxon>
        <taxon>Luteimonas</taxon>
    </lineage>
</organism>
<evidence type="ECO:0000256" key="5">
    <source>
        <dbReference type="ARBA" id="ARBA00022519"/>
    </source>
</evidence>
<dbReference type="Gene3D" id="2.40.30.170">
    <property type="match status" value="1"/>
</dbReference>
<dbReference type="InterPro" id="IPR058982">
    <property type="entry name" value="Beta-barrel_AprE"/>
</dbReference>
<comment type="subcellular location">
    <subcellularLocation>
        <location evidence="1 9">Cell inner membrane</location>
        <topology evidence="1 9">Single-pass membrane protein</topology>
    </subcellularLocation>
</comment>
<keyword evidence="6 9" id="KW-0812">Transmembrane</keyword>
<evidence type="ECO:0000256" key="2">
    <source>
        <dbReference type="ARBA" id="ARBA00009477"/>
    </source>
</evidence>
<keyword evidence="5 9" id="KW-0997">Cell inner membrane</keyword>
<dbReference type="Pfam" id="PF26002">
    <property type="entry name" value="Beta-barrel_AprE"/>
    <property type="match status" value="1"/>
</dbReference>
<dbReference type="InterPro" id="IPR010129">
    <property type="entry name" value="T1SS_HlyD"/>
</dbReference>
<dbReference type="NCBIfam" id="TIGR01843">
    <property type="entry name" value="type_I_hlyD"/>
    <property type="match status" value="1"/>
</dbReference>
<evidence type="ECO:0000259" key="11">
    <source>
        <dbReference type="Pfam" id="PF26002"/>
    </source>
</evidence>
<evidence type="ECO:0000256" key="1">
    <source>
        <dbReference type="ARBA" id="ARBA00004377"/>
    </source>
</evidence>
<name>A0ABT6J7X0_9GAMM</name>
<proteinExistence type="inferred from homology"/>
<evidence type="ECO:0000256" key="3">
    <source>
        <dbReference type="ARBA" id="ARBA00022448"/>
    </source>
</evidence>
<dbReference type="PROSITE" id="PS00543">
    <property type="entry name" value="HLYD_FAMILY"/>
    <property type="match status" value="1"/>
</dbReference>
<protein>
    <recommendedName>
        <fullName evidence="9">Membrane fusion protein (MFP) family protein</fullName>
    </recommendedName>
</protein>
<evidence type="ECO:0000259" key="10">
    <source>
        <dbReference type="Pfam" id="PF25994"/>
    </source>
</evidence>
<evidence type="ECO:0000256" key="4">
    <source>
        <dbReference type="ARBA" id="ARBA00022475"/>
    </source>
</evidence>
<dbReference type="PRINTS" id="PR01490">
    <property type="entry name" value="RTXTOXIND"/>
</dbReference>
<evidence type="ECO:0000256" key="7">
    <source>
        <dbReference type="ARBA" id="ARBA00022989"/>
    </source>
</evidence>
<dbReference type="RefSeq" id="WP_280573163.1">
    <property type="nucleotide sequence ID" value="NZ_JARXRM010000019.1"/>
</dbReference>
<keyword evidence="7 9" id="KW-1133">Transmembrane helix</keyword>
<evidence type="ECO:0000256" key="6">
    <source>
        <dbReference type="ARBA" id="ARBA00022692"/>
    </source>
</evidence>
<keyword evidence="8 9" id="KW-0472">Membrane</keyword>
<evidence type="ECO:0000256" key="9">
    <source>
        <dbReference type="RuleBase" id="RU365093"/>
    </source>
</evidence>
<keyword evidence="3 9" id="KW-0813">Transport</keyword>